<evidence type="ECO:0000313" key="9">
    <source>
        <dbReference type="EMBL" id="ARE85953.1"/>
    </source>
</evidence>
<dbReference type="Proteomes" id="UP000192478">
    <property type="component" value="Chromosome"/>
</dbReference>
<dbReference type="InterPro" id="IPR007412">
    <property type="entry name" value="FlgM"/>
</dbReference>
<protein>
    <recommendedName>
        <fullName evidence="2">Negative regulator of flagellin synthesis</fullName>
    </recommendedName>
</protein>
<accession>A0AAC9RII9</accession>
<evidence type="ECO:0000313" key="8">
    <source>
        <dbReference type="EMBL" id="AOY75640.1"/>
    </source>
</evidence>
<evidence type="ECO:0000256" key="3">
    <source>
        <dbReference type="ARBA" id="ARBA00022491"/>
    </source>
</evidence>
<comment type="similarity">
    <text evidence="1">Belongs to the FlgM family.</text>
</comment>
<evidence type="ECO:0000256" key="2">
    <source>
        <dbReference type="ARBA" id="ARBA00017823"/>
    </source>
</evidence>
<keyword evidence="8" id="KW-0969">Cilium</keyword>
<name>A0AAC9RII9_9CLOT</name>
<dbReference type="EMBL" id="CP020559">
    <property type="protein sequence ID" value="ARE85953.1"/>
    <property type="molecule type" value="Genomic_DNA"/>
</dbReference>
<dbReference type="InterPro" id="IPR031316">
    <property type="entry name" value="FlgM_C"/>
</dbReference>
<evidence type="ECO:0000256" key="1">
    <source>
        <dbReference type="ARBA" id="ARBA00005322"/>
    </source>
</evidence>
<dbReference type="EMBL" id="CP017603">
    <property type="protein sequence ID" value="AOY75640.1"/>
    <property type="molecule type" value="Genomic_DNA"/>
</dbReference>
<evidence type="ECO:0000259" key="7">
    <source>
        <dbReference type="Pfam" id="PF04316"/>
    </source>
</evidence>
<reference evidence="9 11" key="2">
    <citation type="submission" date="2017-03" db="EMBL/GenBank/DDBJ databases">
        <title>Complete sequence of Clostridium formicaceticum DSM 92.</title>
        <authorList>
            <person name="Poehlein A."/>
            <person name="Karl M."/>
            <person name="Bengelsdorf F.R."/>
            <person name="Duerre P."/>
            <person name="Daniel R."/>
        </authorList>
    </citation>
    <scope>NUCLEOTIDE SEQUENCE [LARGE SCALE GENOMIC DNA]</scope>
    <source>
        <strain evidence="9 11">DSM 92</strain>
    </source>
</reference>
<keyword evidence="8" id="KW-0282">Flagellum</keyword>
<evidence type="ECO:0000256" key="6">
    <source>
        <dbReference type="ARBA" id="ARBA00023163"/>
    </source>
</evidence>
<keyword evidence="4" id="KW-1005">Bacterial flagellum biogenesis</keyword>
<feature type="domain" description="Anti-sigma-28 factor FlgM C-terminal" evidence="7">
    <location>
        <begin position="34"/>
        <end position="88"/>
    </location>
</feature>
<keyword evidence="5" id="KW-0805">Transcription regulation</keyword>
<dbReference type="Pfam" id="PF04316">
    <property type="entry name" value="FlgM"/>
    <property type="match status" value="1"/>
</dbReference>
<dbReference type="RefSeq" id="WP_070965744.1">
    <property type="nucleotide sequence ID" value="NZ_CP017603.1"/>
</dbReference>
<dbReference type="InterPro" id="IPR035890">
    <property type="entry name" value="Anti-sigma-28_factor_FlgM_sf"/>
</dbReference>
<dbReference type="GO" id="GO:0044781">
    <property type="term" value="P:bacterial-type flagellum organization"/>
    <property type="evidence" value="ECO:0007669"/>
    <property type="project" value="UniProtKB-KW"/>
</dbReference>
<reference evidence="8 10" key="1">
    <citation type="submission" date="2016-10" db="EMBL/GenBank/DDBJ databases">
        <title>Complete Genome Sequence of Acetogen Clostridium formicoaceticum ATCC 27076.</title>
        <authorList>
            <person name="Bao T."/>
            <person name="Cheng C."/>
            <person name="Zhao J."/>
            <person name="Yang S.-T."/>
            <person name="Wang J."/>
            <person name="Wang M."/>
        </authorList>
    </citation>
    <scope>NUCLEOTIDE SEQUENCE [LARGE SCALE GENOMIC DNA]</scope>
    <source>
        <strain evidence="8 10">ATCC 27076</strain>
    </source>
</reference>
<organism evidence="9 11">
    <name type="scientific">Clostridium formicaceticum</name>
    <dbReference type="NCBI Taxonomy" id="1497"/>
    <lineage>
        <taxon>Bacteria</taxon>
        <taxon>Bacillati</taxon>
        <taxon>Bacillota</taxon>
        <taxon>Clostridia</taxon>
        <taxon>Eubacteriales</taxon>
        <taxon>Clostridiaceae</taxon>
        <taxon>Clostridium</taxon>
    </lineage>
</organism>
<gene>
    <name evidence="8" type="ORF">BJL90_06875</name>
    <name evidence="9" type="ORF">CLFO_02690</name>
</gene>
<evidence type="ECO:0000313" key="10">
    <source>
        <dbReference type="Proteomes" id="UP000177894"/>
    </source>
</evidence>
<evidence type="ECO:0000256" key="4">
    <source>
        <dbReference type="ARBA" id="ARBA00022795"/>
    </source>
</evidence>
<evidence type="ECO:0000256" key="5">
    <source>
        <dbReference type="ARBA" id="ARBA00023015"/>
    </source>
</evidence>
<sequence>MKIHNNPNINKVMKLYNKACQETEKIMETQQKKDKLDISDKAKEFQVAMKAFKNLPETRQEKVKVLKESIQNNSYNVSGKEIADKMMEGIMLDKKI</sequence>
<keyword evidence="6" id="KW-0804">Transcription</keyword>
<dbReference type="GO" id="GO:0045892">
    <property type="term" value="P:negative regulation of DNA-templated transcription"/>
    <property type="evidence" value="ECO:0007669"/>
    <property type="project" value="InterPro"/>
</dbReference>
<evidence type="ECO:0000313" key="11">
    <source>
        <dbReference type="Proteomes" id="UP000192478"/>
    </source>
</evidence>
<keyword evidence="8" id="KW-0966">Cell projection</keyword>
<keyword evidence="10" id="KW-1185">Reference proteome</keyword>
<keyword evidence="3" id="KW-0678">Repressor</keyword>
<dbReference type="Proteomes" id="UP000177894">
    <property type="component" value="Chromosome"/>
</dbReference>
<dbReference type="NCBIfam" id="TIGR03824">
    <property type="entry name" value="FlgM_jcvi"/>
    <property type="match status" value="1"/>
</dbReference>
<dbReference type="SUPFAM" id="SSF101498">
    <property type="entry name" value="Anti-sigma factor FlgM"/>
    <property type="match status" value="1"/>
</dbReference>
<dbReference type="AlphaFoldDB" id="A0AAC9RII9"/>
<proteinExistence type="inferred from homology"/>
<dbReference type="KEGG" id="cfm:BJL90_06875"/>